<comment type="caution">
    <text evidence="1">The sequence shown here is derived from an EMBL/GenBank/DDBJ whole genome shotgun (WGS) entry which is preliminary data.</text>
</comment>
<accession>A0A6A1JMX8</accession>
<dbReference type="AlphaFoldDB" id="A0A6A1JMX8"/>
<dbReference type="PROSITE" id="PS51257">
    <property type="entry name" value="PROKAR_LIPOPROTEIN"/>
    <property type="match status" value="1"/>
</dbReference>
<gene>
    <name evidence="1" type="ORF">F2Y35_20335</name>
</gene>
<dbReference type="RefSeq" id="WP_149928603.1">
    <property type="nucleotide sequence ID" value="NZ_VVYE01000025.1"/>
</dbReference>
<dbReference type="Proteomes" id="UP000491168">
    <property type="component" value="Unassembled WGS sequence"/>
</dbReference>
<dbReference type="EMBL" id="VVYF01000025">
    <property type="protein sequence ID" value="KAA5486904.1"/>
    <property type="molecule type" value="Genomic_DNA"/>
</dbReference>
<evidence type="ECO:0000313" key="2">
    <source>
        <dbReference type="Proteomes" id="UP000491168"/>
    </source>
</evidence>
<protein>
    <recommendedName>
        <fullName evidence="3">Bacterial Ig-like domain (Group 2)</fullName>
    </recommendedName>
</protein>
<organism evidence="1 2">
    <name type="scientific">Bacteroides caccae</name>
    <dbReference type="NCBI Taxonomy" id="47678"/>
    <lineage>
        <taxon>Bacteria</taxon>
        <taxon>Pseudomonadati</taxon>
        <taxon>Bacteroidota</taxon>
        <taxon>Bacteroidia</taxon>
        <taxon>Bacteroidales</taxon>
        <taxon>Bacteroidaceae</taxon>
        <taxon>Bacteroides</taxon>
    </lineage>
</organism>
<proteinExistence type="predicted"/>
<reference evidence="1 2" key="1">
    <citation type="journal article" date="2019" name="Nat. Med.">
        <title>A library of human gut bacterial isolates paired with longitudinal multiomics data enables mechanistic microbiome research.</title>
        <authorList>
            <person name="Poyet M."/>
            <person name="Groussin M."/>
            <person name="Gibbons S.M."/>
            <person name="Avila-Pacheco J."/>
            <person name="Jiang X."/>
            <person name="Kearney S.M."/>
            <person name="Perrotta A.R."/>
            <person name="Berdy B."/>
            <person name="Zhao S."/>
            <person name="Lieberman T.D."/>
            <person name="Swanson P.K."/>
            <person name="Smith M."/>
            <person name="Roesemann S."/>
            <person name="Alexander J.E."/>
            <person name="Rich S.A."/>
            <person name="Livny J."/>
            <person name="Vlamakis H."/>
            <person name="Clish C."/>
            <person name="Bullock K."/>
            <person name="Deik A."/>
            <person name="Scott J."/>
            <person name="Pierce K.A."/>
            <person name="Xavier R.J."/>
            <person name="Alm E.J."/>
        </authorList>
    </citation>
    <scope>NUCLEOTIDE SEQUENCE [LARGE SCALE GENOMIC DNA]</scope>
    <source>
        <strain evidence="1 2">BIOML-A21</strain>
    </source>
</reference>
<evidence type="ECO:0000313" key="1">
    <source>
        <dbReference type="EMBL" id="KAA5486904.1"/>
    </source>
</evidence>
<evidence type="ECO:0008006" key="3">
    <source>
        <dbReference type="Google" id="ProtNLM"/>
    </source>
</evidence>
<sequence>MKRNKIYLAGIVLCAIGLLSGCDEDLPSYANLTVDAKTLTIDLDETTEGSFNIIEGNGGYKVSSSDATVATAIISGNEVIVTGLEYGTATLTVSDWTKNFANVKVVVAQEQELAVNTKSTTMFFEEHKTFEIYTGNGGYSITSSDETIATAKISKDGKIEITSSSVPGTATLTVKDSHNKTAEIAVKVIKRLVVDNNEDITYLITGEPVTIKILDGNGEYTCSLPSTSAANYIKCTVAENGTEVIIEGLKRNYFNKAITIKDKEGQSVDIHIKTIDEPYSENPSYRYLIAGSYSYQSPGTSKVGEVIYSEELNLSLLTIKSTGSYASGFAVQFTGNLEKGTKTNAVLYKVTKNAVDRKVAYPVEDCKIDKIENGWYWVSFLEPGYTVRSYFITKQ</sequence>
<name>A0A6A1JMX8_9BACE</name>